<dbReference type="SMART" id="SM00324">
    <property type="entry name" value="RhoGAP"/>
    <property type="match status" value="1"/>
</dbReference>
<evidence type="ECO:0000313" key="4">
    <source>
        <dbReference type="EMBL" id="TPX39708.1"/>
    </source>
</evidence>
<dbReference type="SUPFAM" id="SSF48350">
    <property type="entry name" value="GTPase activation domain, GAP"/>
    <property type="match status" value="1"/>
</dbReference>
<evidence type="ECO:0000256" key="1">
    <source>
        <dbReference type="ARBA" id="ARBA00022468"/>
    </source>
</evidence>
<dbReference type="OrthoDB" id="79452at2759"/>
<feature type="compositionally biased region" description="Basic and acidic residues" evidence="2">
    <location>
        <begin position="148"/>
        <end position="168"/>
    </location>
</feature>
<dbReference type="EMBL" id="QEAM01000450">
    <property type="protein sequence ID" value="TPX39708.1"/>
    <property type="molecule type" value="Genomic_DNA"/>
</dbReference>
<dbReference type="PROSITE" id="PS50238">
    <property type="entry name" value="RHOGAP"/>
    <property type="match status" value="1"/>
</dbReference>
<evidence type="ECO:0000259" key="3">
    <source>
        <dbReference type="PROSITE" id="PS50238"/>
    </source>
</evidence>
<protein>
    <recommendedName>
        <fullName evidence="3">Rho-GAP domain-containing protein</fullName>
    </recommendedName>
</protein>
<dbReference type="InterPro" id="IPR050729">
    <property type="entry name" value="Rho-GAP"/>
</dbReference>
<dbReference type="CDD" id="cd00159">
    <property type="entry name" value="RhoGAP"/>
    <property type="match status" value="1"/>
</dbReference>
<dbReference type="AlphaFoldDB" id="A0A507CJC9"/>
<feature type="compositionally biased region" description="Polar residues" evidence="2">
    <location>
        <begin position="605"/>
        <end position="616"/>
    </location>
</feature>
<dbReference type="Pfam" id="PF00611">
    <property type="entry name" value="FCH"/>
    <property type="match status" value="1"/>
</dbReference>
<sequence length="649" mass="71074">MVAPSSRVVEPEVAFEKATASGEEANTWLQEYLFERAEIEKDYSDRLRKLQLRFSGRPFPAPKDGTLTKAWDATLKLARELVEHHRALSEKLTTLGANVADGWGKQYGLTRYLLTNEIKSSNLAYKEKTKIMRSLGDRYNAAGAALEQLKKEDPRNSSKISKAESDLRNADQAYRESVIQLKKEKASYDVAGDAFESVVSDLISSNIEMAHPGRDKDNKYSRRIVRICHCGTNINNKSTNNSQQFVQWPQLSPMSISGPGPRDPTTNQVTSVPLRDLFFNIRLDVAYDRNIPIVLSRCIEAVEARGLEREGIYRVPGKAADKELLTSAFERDEAVVDLTESGPYDVNAIASLVKYYIRQLPEPLFPIDSKDVAEYHRIPEGQKPFWLIQKLQPGPPTHKTRAHQHTMRVLIDHLAKVVEHADMNKMTLVNIATVFAPVIFNTGIEDDSRDTGSRTNLSNIFTRKDGNGLEDKAKEIDTLVLITEDTIRLRHLVFPKLDGAYPHMSISTSSLARRSTASVSSLVGGSSPSLTSAILAATQQPQSSPSTNGVNSPTNNNNPNSNNYSTSNLDTIPARNSPPVPTSASSSQTATYTLSVSAVASIATGTVPSRNGTSQAGAGGKAGAISVSVSPRQSYMTGDTLPSPQSPTS</sequence>
<comment type="caution">
    <text evidence="4">The sequence shown here is derived from an EMBL/GenBank/DDBJ whole genome shotgun (WGS) entry which is preliminary data.</text>
</comment>
<feature type="domain" description="Rho-GAP" evidence="3">
    <location>
        <begin position="272"/>
        <end position="469"/>
    </location>
</feature>
<dbReference type="GO" id="GO:0005737">
    <property type="term" value="C:cytoplasm"/>
    <property type="evidence" value="ECO:0007669"/>
    <property type="project" value="TreeGrafter"/>
</dbReference>
<dbReference type="SUPFAM" id="SSF103657">
    <property type="entry name" value="BAR/IMD domain-like"/>
    <property type="match status" value="1"/>
</dbReference>
<reference evidence="4 5" key="1">
    <citation type="journal article" date="2019" name="Sci. Rep.">
        <title>Comparative genomics of chytrid fungi reveal insights into the obligate biotrophic and pathogenic lifestyle of Synchytrium endobioticum.</title>
        <authorList>
            <person name="van de Vossenberg B.T.L.H."/>
            <person name="Warris S."/>
            <person name="Nguyen H.D.T."/>
            <person name="van Gent-Pelzer M.P.E."/>
            <person name="Joly D.L."/>
            <person name="van de Geest H.C."/>
            <person name="Bonants P.J.M."/>
            <person name="Smith D.S."/>
            <person name="Levesque C.A."/>
            <person name="van der Lee T.A.J."/>
        </authorList>
    </citation>
    <scope>NUCLEOTIDE SEQUENCE [LARGE SCALE GENOMIC DNA]</scope>
    <source>
        <strain evidence="4 5">LEV6574</strain>
    </source>
</reference>
<feature type="compositionally biased region" description="Low complexity" evidence="2">
    <location>
        <begin position="543"/>
        <end position="568"/>
    </location>
</feature>
<dbReference type="Gene3D" id="1.10.555.10">
    <property type="entry name" value="Rho GTPase activation protein"/>
    <property type="match status" value="1"/>
</dbReference>
<dbReference type="GO" id="GO:0005096">
    <property type="term" value="F:GTPase activator activity"/>
    <property type="evidence" value="ECO:0007669"/>
    <property type="project" value="UniProtKB-KW"/>
</dbReference>
<dbReference type="Pfam" id="PF00620">
    <property type="entry name" value="RhoGAP"/>
    <property type="match status" value="1"/>
</dbReference>
<gene>
    <name evidence="4" type="ORF">SeLEV6574_g07032</name>
</gene>
<feature type="compositionally biased region" description="Polar residues" evidence="2">
    <location>
        <begin position="627"/>
        <end position="649"/>
    </location>
</feature>
<dbReference type="Gene3D" id="1.20.1270.60">
    <property type="entry name" value="Arfaptin homology (AH) domain/BAR domain"/>
    <property type="match status" value="1"/>
</dbReference>
<organism evidence="4 5">
    <name type="scientific">Synchytrium endobioticum</name>
    <dbReference type="NCBI Taxonomy" id="286115"/>
    <lineage>
        <taxon>Eukaryota</taxon>
        <taxon>Fungi</taxon>
        <taxon>Fungi incertae sedis</taxon>
        <taxon>Chytridiomycota</taxon>
        <taxon>Chytridiomycota incertae sedis</taxon>
        <taxon>Chytridiomycetes</taxon>
        <taxon>Synchytriales</taxon>
        <taxon>Synchytriaceae</taxon>
        <taxon>Synchytrium</taxon>
    </lineage>
</organism>
<dbReference type="InterPro" id="IPR000198">
    <property type="entry name" value="RhoGAP_dom"/>
</dbReference>
<name>A0A507CJC9_9FUNG</name>
<dbReference type="InterPro" id="IPR008936">
    <property type="entry name" value="Rho_GTPase_activation_prot"/>
</dbReference>
<dbReference type="InterPro" id="IPR001060">
    <property type="entry name" value="FCH_dom"/>
</dbReference>
<dbReference type="InterPro" id="IPR027267">
    <property type="entry name" value="AH/BAR_dom_sf"/>
</dbReference>
<evidence type="ECO:0000256" key="2">
    <source>
        <dbReference type="SAM" id="MobiDB-lite"/>
    </source>
</evidence>
<accession>A0A507CJC9</accession>
<feature type="region of interest" description="Disordered" evidence="2">
    <location>
        <begin position="537"/>
        <end position="586"/>
    </location>
</feature>
<keyword evidence="1" id="KW-0343">GTPase activation</keyword>
<dbReference type="PANTHER" id="PTHR23176:SF129">
    <property type="entry name" value="RHO GTPASE ACTIVATING PROTEIN AT 16F, ISOFORM E-RELATED"/>
    <property type="match status" value="1"/>
</dbReference>
<proteinExistence type="predicted"/>
<dbReference type="Proteomes" id="UP000320475">
    <property type="component" value="Unassembled WGS sequence"/>
</dbReference>
<dbReference type="GO" id="GO:0007165">
    <property type="term" value="P:signal transduction"/>
    <property type="evidence" value="ECO:0007669"/>
    <property type="project" value="InterPro"/>
</dbReference>
<feature type="region of interest" description="Disordered" evidence="2">
    <location>
        <begin position="147"/>
        <end position="168"/>
    </location>
</feature>
<dbReference type="VEuPathDB" id="FungiDB:SeMB42_g07743"/>
<feature type="region of interest" description="Disordered" evidence="2">
    <location>
        <begin position="605"/>
        <end position="649"/>
    </location>
</feature>
<evidence type="ECO:0000313" key="5">
    <source>
        <dbReference type="Proteomes" id="UP000320475"/>
    </source>
</evidence>
<dbReference type="PANTHER" id="PTHR23176">
    <property type="entry name" value="RHO/RAC/CDC GTPASE-ACTIVATING PROTEIN"/>
    <property type="match status" value="1"/>
</dbReference>